<dbReference type="Proteomes" id="UP000016960">
    <property type="component" value="Unassembled WGS sequence"/>
</dbReference>
<name>U5DID6_9CHRO</name>
<dbReference type="RefSeq" id="WP_022608111.1">
    <property type="nucleotide sequence ID" value="NZ_ASSJ01000070.1"/>
</dbReference>
<proteinExistence type="predicted"/>
<organism evidence="1 2">
    <name type="scientific">Rubidibacter lacunae KORDI 51-2</name>
    <dbReference type="NCBI Taxonomy" id="582515"/>
    <lineage>
        <taxon>Bacteria</taxon>
        <taxon>Bacillati</taxon>
        <taxon>Cyanobacteriota</taxon>
        <taxon>Cyanophyceae</taxon>
        <taxon>Oscillatoriophycideae</taxon>
        <taxon>Chroococcales</taxon>
        <taxon>Aphanothecaceae</taxon>
        <taxon>Rubidibacter</taxon>
    </lineage>
</organism>
<accession>U5DID6</accession>
<evidence type="ECO:0000313" key="2">
    <source>
        <dbReference type="Proteomes" id="UP000016960"/>
    </source>
</evidence>
<gene>
    <name evidence="1" type="ORF">KR51_00026830</name>
</gene>
<dbReference type="EMBL" id="ASSJ01000070">
    <property type="protein sequence ID" value="ERN40697.1"/>
    <property type="molecule type" value="Genomic_DNA"/>
</dbReference>
<keyword evidence="2" id="KW-1185">Reference proteome</keyword>
<protein>
    <submittedName>
        <fullName evidence="1">Uncharacterized protein</fullName>
    </submittedName>
</protein>
<dbReference type="AlphaFoldDB" id="U5DID6"/>
<comment type="caution">
    <text evidence="1">The sequence shown here is derived from an EMBL/GenBank/DDBJ whole genome shotgun (WGS) entry which is preliminary data.</text>
</comment>
<evidence type="ECO:0000313" key="1">
    <source>
        <dbReference type="EMBL" id="ERN40697.1"/>
    </source>
</evidence>
<dbReference type="InParanoid" id="U5DID6"/>
<sequence>MNVPSEKIFDGAAEPGIFVLKATKPLPPGELPQCPQNSLETQLQTPEVDAYLVHLQTGDSIVLLAQPIILIGKPRDMLISGVWREKKKGRILLDETK</sequence>
<reference evidence="1 2" key="1">
    <citation type="submission" date="2013-05" db="EMBL/GenBank/DDBJ databases">
        <title>Draft genome sequence of Rubidibacter lacunae KORDI 51-2.</title>
        <authorList>
            <person name="Choi D.H."/>
            <person name="Noh J.H."/>
            <person name="Kwon K.-K."/>
            <person name="Lee J.-H."/>
            <person name="Ryu J.-Y."/>
        </authorList>
    </citation>
    <scope>NUCLEOTIDE SEQUENCE [LARGE SCALE GENOMIC DNA]</scope>
    <source>
        <strain evidence="1 2">KORDI 51-2</strain>
    </source>
</reference>